<reference evidence="3 4" key="1">
    <citation type="submission" date="2016-03" db="EMBL/GenBank/DDBJ databases">
        <title>Choanephora cucurbitarum.</title>
        <authorList>
            <person name="Min B."/>
            <person name="Park H."/>
            <person name="Park J.-H."/>
            <person name="Shin H.-D."/>
            <person name="Choi I.-G."/>
        </authorList>
    </citation>
    <scope>NUCLEOTIDE SEQUENCE [LARGE SCALE GENOMIC DNA]</scope>
    <source>
        <strain evidence="3 4">KUS-F28377</strain>
    </source>
</reference>
<dbReference type="EMBL" id="LUGH01000092">
    <property type="protein sequence ID" value="OBZ89507.1"/>
    <property type="molecule type" value="Genomic_DNA"/>
</dbReference>
<keyword evidence="2" id="KW-0472">Membrane</keyword>
<dbReference type="AlphaFoldDB" id="A0A1C7NK50"/>
<feature type="transmembrane region" description="Helical" evidence="2">
    <location>
        <begin position="367"/>
        <end position="389"/>
    </location>
</feature>
<evidence type="ECO:0000313" key="3">
    <source>
        <dbReference type="EMBL" id="OBZ89507.1"/>
    </source>
</evidence>
<accession>A0A1C7NK50</accession>
<feature type="region of interest" description="Disordered" evidence="1">
    <location>
        <begin position="104"/>
        <end position="153"/>
    </location>
</feature>
<proteinExistence type="predicted"/>
<dbReference type="OrthoDB" id="346910at2759"/>
<dbReference type="InParanoid" id="A0A1C7NK50"/>
<comment type="caution">
    <text evidence="3">The sequence shown here is derived from an EMBL/GenBank/DDBJ whole genome shotgun (WGS) entry which is preliminary data.</text>
</comment>
<keyword evidence="4" id="KW-1185">Reference proteome</keyword>
<keyword evidence="2" id="KW-0812">Transmembrane</keyword>
<protein>
    <submittedName>
        <fullName evidence="3">Uncharacterized protein</fullName>
    </submittedName>
</protein>
<feature type="region of interest" description="Disordered" evidence="1">
    <location>
        <begin position="332"/>
        <end position="352"/>
    </location>
</feature>
<feature type="compositionally biased region" description="Low complexity" evidence="1">
    <location>
        <begin position="185"/>
        <end position="195"/>
    </location>
</feature>
<evidence type="ECO:0000256" key="1">
    <source>
        <dbReference type="SAM" id="MobiDB-lite"/>
    </source>
</evidence>
<evidence type="ECO:0000256" key="2">
    <source>
        <dbReference type="SAM" id="Phobius"/>
    </source>
</evidence>
<organism evidence="3 4">
    <name type="scientific">Choanephora cucurbitarum</name>
    <dbReference type="NCBI Taxonomy" id="101091"/>
    <lineage>
        <taxon>Eukaryota</taxon>
        <taxon>Fungi</taxon>
        <taxon>Fungi incertae sedis</taxon>
        <taxon>Mucoromycota</taxon>
        <taxon>Mucoromycotina</taxon>
        <taxon>Mucoromycetes</taxon>
        <taxon>Mucorales</taxon>
        <taxon>Mucorineae</taxon>
        <taxon>Choanephoraceae</taxon>
        <taxon>Choanephoroideae</taxon>
        <taxon>Choanephora</taxon>
    </lineage>
</organism>
<feature type="region of interest" description="Disordered" evidence="1">
    <location>
        <begin position="183"/>
        <end position="220"/>
    </location>
</feature>
<feature type="compositionally biased region" description="Basic and acidic residues" evidence="1">
    <location>
        <begin position="121"/>
        <end position="136"/>
    </location>
</feature>
<keyword evidence="2" id="KW-1133">Transmembrane helix</keyword>
<dbReference type="STRING" id="101091.A0A1C7NK50"/>
<sequence>MSVLEARHTYVEALLRIATEAYKKNMGRAEAQQIIHAFSNMKPSNIEVADDTSHHEEASVASEEAEEQAYLRDIQQNVSNAMSDKQPQQIRRPGSVASIQTTVTAPIIPNHSHIPFTSVSHMKDSSQRQRIAERRQQTNTIRENTRTPPIGRNAFQEQDYVDESVNPWQHIPPFSIRDRQHIQDDNNSYSSSNNSSDEDNHKHIRRVRTPQSTSRLARNRSMYTRIASPSRPNLAYHTQRFQSPVFGSSTSSSVTTTPHNFQDHIRSLEHRSRPTYQSIAELDQSSSQLGLSHSTKKAIEDLQHQLMILNERVDELRQELVEQDRQRAALGKKAARSSLSSSSSSSSTGEASGSNWKWVIKAASRYAGVNLMTLLILFLALYKSGILIVRITSLRNLKALWELNNIDLHRLNWPIRIFV</sequence>
<evidence type="ECO:0000313" key="4">
    <source>
        <dbReference type="Proteomes" id="UP000093000"/>
    </source>
</evidence>
<gene>
    <name evidence="3" type="ORF">A0J61_02437</name>
</gene>
<dbReference type="Proteomes" id="UP000093000">
    <property type="component" value="Unassembled WGS sequence"/>
</dbReference>
<name>A0A1C7NK50_9FUNG</name>